<dbReference type="PANTHER" id="PTHR35866">
    <property type="entry name" value="PUTATIVE-RELATED"/>
    <property type="match status" value="1"/>
</dbReference>
<accession>A0A2P6VGG2</accession>
<dbReference type="EMBL" id="LHPF02000008">
    <property type="protein sequence ID" value="PSC73163.1"/>
    <property type="molecule type" value="Genomic_DNA"/>
</dbReference>
<protein>
    <submittedName>
        <fullName evidence="2">Flagellin N-methylase</fullName>
    </submittedName>
</protein>
<dbReference type="PANTHER" id="PTHR35866:SF1">
    <property type="entry name" value="YKGJ FAMILY CYSTEINE CLUSTER PROTEIN"/>
    <property type="match status" value="1"/>
</dbReference>
<gene>
    <name evidence="2" type="ORF">C2E20_3740</name>
</gene>
<dbReference type="InterPro" id="IPR005358">
    <property type="entry name" value="Puta_zinc/iron-chelating_dom"/>
</dbReference>
<dbReference type="GO" id="GO:0008168">
    <property type="term" value="F:methyltransferase activity"/>
    <property type="evidence" value="ECO:0007669"/>
    <property type="project" value="UniProtKB-KW"/>
</dbReference>
<feature type="region of interest" description="Disordered" evidence="1">
    <location>
        <begin position="473"/>
        <end position="506"/>
    </location>
</feature>
<keyword evidence="2" id="KW-0966">Cell projection</keyword>
<comment type="caution">
    <text evidence="2">The sequence shown here is derived from an EMBL/GenBank/DDBJ whole genome shotgun (WGS) entry which is preliminary data.</text>
</comment>
<keyword evidence="2" id="KW-0969">Cilium</keyword>
<evidence type="ECO:0000313" key="2">
    <source>
        <dbReference type="EMBL" id="PSC73163.1"/>
    </source>
</evidence>
<evidence type="ECO:0000313" key="3">
    <source>
        <dbReference type="Proteomes" id="UP000239649"/>
    </source>
</evidence>
<sequence>MARLLGLSGKQFLSKYTKQYSKKPGFRMLKTAANGDCVFLQGGTKCSIYGARPMQCSTYPWWPELMDPAAWVAEGAAVCEGIEHETALPADSKGRVIDRHQGMDPRAPSLTASWQAAAGAPQQRAGTKPALFESLGQSDGPYCQGAKNAFVDLKEGDLARAMDELTRPAAAAVLQRQQGGELEFSANEVEVLQALAGGGAVTVRRFSFEAYDINITALLCGQDVAWGVACSQQPIEERTLCKEQWGVLHGGLGMLWGRSMRVFDRDALAACDAVEQLSESERCQAAQLATRAGGGRFMNVRDIPAYDSLRACMEESLVPLLARLAPLSRSAHPPQLPYPSLLLSGNAAASALVLLSAEAALAPAVEALSPPASLVIGSSEMEKRHLLLIPEQQLPLLPTALQDVGELTCTTVPFEQLATLAALCGGELGPAFAALLRSAAASSSADSLREAVGTIKGAGEAAAAFLMQRALDASSTRSGSDPEPAEAVEELEAEDEEAIEEEAAAGASASAAAAGASTSAAAGAGASTSAAATALLPPTPAGARGPVPTPLAAHMDESKSWRAGGVDYDASTWEGRSFGPLMRPPPGHLPLPHAIDEPMRNSATVRVLTSDSLRLRHDVAGEARVLHKLANQLTFDSQLLVVGASTLHIYSPAALAEMPAVLGGGAPIQLLPAALVTPDELIERLPKLLHSSEDILFAAQIPTLLRTQAKRAFAVGMTLAGIDFSAAGLVPTFGIGGWDAATWLQHLEGAASNHALAQQVSAAARELDATGFVSIDSMRHALLGLRREWRQAGVSTLSNNSYIDNLAARLLGRGDEALGRRISAAIGTWQAQCAQAGAGQVPGLGIRSNSDAHLAAWRAQLEGWGAPVAAAFNIALAAGASIQQLASRWAHQTVGGRWQGDLSRASAALQQALASKPHKKQRLTEAERLRQ</sequence>
<reference evidence="2 3" key="1">
    <citation type="journal article" date="2018" name="Plant J.">
        <title>Genome sequences of Chlorella sorokiniana UTEX 1602 and Micractinium conductrix SAG 241.80: implications to maltose excretion by a green alga.</title>
        <authorList>
            <person name="Arriola M.B."/>
            <person name="Velmurugan N."/>
            <person name="Zhang Y."/>
            <person name="Plunkett M.H."/>
            <person name="Hondzo H."/>
            <person name="Barney B.M."/>
        </authorList>
    </citation>
    <scope>NUCLEOTIDE SEQUENCE [LARGE SCALE GENOMIC DNA]</scope>
    <source>
        <strain evidence="2 3">SAG 241.80</strain>
    </source>
</reference>
<dbReference type="AlphaFoldDB" id="A0A2P6VGG2"/>
<organism evidence="2 3">
    <name type="scientific">Micractinium conductrix</name>
    <dbReference type="NCBI Taxonomy" id="554055"/>
    <lineage>
        <taxon>Eukaryota</taxon>
        <taxon>Viridiplantae</taxon>
        <taxon>Chlorophyta</taxon>
        <taxon>core chlorophytes</taxon>
        <taxon>Trebouxiophyceae</taxon>
        <taxon>Chlorellales</taxon>
        <taxon>Chlorellaceae</taxon>
        <taxon>Chlorella clade</taxon>
        <taxon>Micractinium</taxon>
    </lineage>
</organism>
<proteinExistence type="predicted"/>
<name>A0A2P6VGG2_9CHLO</name>
<dbReference type="Pfam" id="PF03692">
    <property type="entry name" value="CxxCxxCC"/>
    <property type="match status" value="1"/>
</dbReference>
<keyword evidence="2" id="KW-0282">Flagellum</keyword>
<feature type="compositionally biased region" description="Acidic residues" evidence="1">
    <location>
        <begin position="483"/>
        <end position="503"/>
    </location>
</feature>
<dbReference type="GO" id="GO:0032259">
    <property type="term" value="P:methylation"/>
    <property type="evidence" value="ECO:0007669"/>
    <property type="project" value="UniProtKB-KW"/>
</dbReference>
<dbReference type="OrthoDB" id="411785at2759"/>
<dbReference type="Proteomes" id="UP000239649">
    <property type="component" value="Unassembled WGS sequence"/>
</dbReference>
<keyword evidence="3" id="KW-1185">Reference proteome</keyword>
<evidence type="ECO:0000256" key="1">
    <source>
        <dbReference type="SAM" id="MobiDB-lite"/>
    </source>
</evidence>